<reference evidence="4" key="1">
    <citation type="submission" date="2015-11" db="EMBL/GenBank/DDBJ databases">
        <title>De novo transcriptome assembly of four potential Pierce s Disease insect vectors from Arizona vineyards.</title>
        <authorList>
            <person name="Tassone E.E."/>
        </authorList>
    </citation>
    <scope>NUCLEOTIDE SEQUENCE</scope>
</reference>
<dbReference type="InterPro" id="IPR037000">
    <property type="entry name" value="Ski_DNA-bd_sf"/>
</dbReference>
<dbReference type="GO" id="GO:0030514">
    <property type="term" value="P:negative regulation of BMP signaling pathway"/>
    <property type="evidence" value="ECO:0007669"/>
    <property type="project" value="TreeGrafter"/>
</dbReference>
<feature type="region of interest" description="Disordered" evidence="2">
    <location>
        <begin position="462"/>
        <end position="481"/>
    </location>
</feature>
<dbReference type="GO" id="GO:0046332">
    <property type="term" value="F:SMAD binding"/>
    <property type="evidence" value="ECO:0007669"/>
    <property type="project" value="InterPro"/>
</dbReference>
<dbReference type="Gene3D" id="3.10.390.10">
    <property type="entry name" value="SAND domain-like"/>
    <property type="match status" value="1"/>
</dbReference>
<sequence length="584" mass="65343">MMETLVGQQVYNPHLKKVLKTYQLSAVKSLQGPSTVLGSEETVAVAVVPKKKSYSPEHFVTPPPLPVQQLPPILTAPDRSHSERSETVLEGESISCFVVGGEKRLCLPHILNSVLRDFSLPQINQVCDELQIFCSRCNPEQLEELKVSGILPSTAPSCGLITKTDAERLCSALLHRNAPSARLLDKAVTIQIKVYHECFGKCRGVCMPELYTDTSAQCIECTECHGLFTPQTFVCHAHRYLENRTCHWGFDSNNWRAYLLLVEDQPDHERRAKLLDFFKEQFTDPEHNKKRKEMLRAQRRKVGESVEKLEPEEDVVSSKRAKLEDSGFCSPTTAVYLQQSYDAFHYYTWYESWARNVSSAFRPWPSLGKEAKHVPAYLSHDPPVLLHPERVVPISQMEQFESNFQPNVALAPPPHRHDSVPKPEPASEGKEKRPLLPPKQEPPSTPTPCPPATATLFSSEIELSTDTEDSASETNNHESTVGSVVEQVAAVLDALSDAKEATRLRVIGLVERLAVRLGNVEAENRRLKEENEQLHQELQRVKTDSPLKDSPTPVPELPRSSPVSVITSPTTTIIAANAIKTEPQ</sequence>
<protein>
    <recommendedName>
        <fullName evidence="3">c-SKI SMAD4-binding domain-containing protein</fullName>
    </recommendedName>
</protein>
<dbReference type="Pfam" id="PF08782">
    <property type="entry name" value="c-SKI_SMAD_bind"/>
    <property type="match status" value="1"/>
</dbReference>
<evidence type="ECO:0000259" key="3">
    <source>
        <dbReference type="SMART" id="SM01046"/>
    </source>
</evidence>
<dbReference type="SUPFAM" id="SSF46955">
    <property type="entry name" value="Putative DNA-binding domain"/>
    <property type="match status" value="1"/>
</dbReference>
<feature type="region of interest" description="Disordered" evidence="2">
    <location>
        <begin position="406"/>
        <end position="454"/>
    </location>
</feature>
<feature type="domain" description="c-SKI SMAD4-binding" evidence="3">
    <location>
        <begin position="191"/>
        <end position="283"/>
    </location>
</feature>
<dbReference type="AlphaFoldDB" id="A0A1B6HGN7"/>
<dbReference type="GO" id="GO:0005737">
    <property type="term" value="C:cytoplasm"/>
    <property type="evidence" value="ECO:0007669"/>
    <property type="project" value="TreeGrafter"/>
</dbReference>
<evidence type="ECO:0000256" key="2">
    <source>
        <dbReference type="SAM" id="MobiDB-lite"/>
    </source>
</evidence>
<feature type="compositionally biased region" description="Polar residues" evidence="2">
    <location>
        <begin position="472"/>
        <end position="481"/>
    </location>
</feature>
<dbReference type="GO" id="GO:0000981">
    <property type="term" value="F:DNA-binding transcription factor activity, RNA polymerase II-specific"/>
    <property type="evidence" value="ECO:0007669"/>
    <property type="project" value="TreeGrafter"/>
</dbReference>
<dbReference type="CDD" id="cd21079">
    <property type="entry name" value="DHD_Ski_Sno"/>
    <property type="match status" value="1"/>
</dbReference>
<dbReference type="EMBL" id="GECU01033945">
    <property type="protein sequence ID" value="JAS73761.1"/>
    <property type="molecule type" value="Transcribed_RNA"/>
</dbReference>
<dbReference type="SMART" id="SM01046">
    <property type="entry name" value="c-SKI_SMAD_bind"/>
    <property type="match status" value="1"/>
</dbReference>
<organism evidence="4">
    <name type="scientific">Homalodisca liturata</name>
    <dbReference type="NCBI Taxonomy" id="320908"/>
    <lineage>
        <taxon>Eukaryota</taxon>
        <taxon>Metazoa</taxon>
        <taxon>Ecdysozoa</taxon>
        <taxon>Arthropoda</taxon>
        <taxon>Hexapoda</taxon>
        <taxon>Insecta</taxon>
        <taxon>Pterygota</taxon>
        <taxon>Neoptera</taxon>
        <taxon>Paraneoptera</taxon>
        <taxon>Hemiptera</taxon>
        <taxon>Auchenorrhyncha</taxon>
        <taxon>Membracoidea</taxon>
        <taxon>Cicadellidae</taxon>
        <taxon>Cicadellinae</taxon>
        <taxon>Proconiini</taxon>
        <taxon>Homalodisca</taxon>
    </lineage>
</organism>
<dbReference type="GO" id="GO:0005634">
    <property type="term" value="C:nucleus"/>
    <property type="evidence" value="ECO:0007669"/>
    <property type="project" value="TreeGrafter"/>
</dbReference>
<dbReference type="GO" id="GO:0000978">
    <property type="term" value="F:RNA polymerase II cis-regulatory region sequence-specific DNA binding"/>
    <property type="evidence" value="ECO:0007669"/>
    <property type="project" value="TreeGrafter"/>
</dbReference>
<dbReference type="InterPro" id="IPR010919">
    <property type="entry name" value="SAND-like_dom_sf"/>
</dbReference>
<dbReference type="InterPro" id="IPR023216">
    <property type="entry name" value="Tscrpt_reg_SKI_SnoN"/>
</dbReference>
<dbReference type="InterPro" id="IPR009061">
    <property type="entry name" value="DNA-bd_dom_put_sf"/>
</dbReference>
<feature type="compositionally biased region" description="Basic and acidic residues" evidence="2">
    <location>
        <begin position="415"/>
        <end position="434"/>
    </location>
</feature>
<feature type="region of interest" description="Disordered" evidence="2">
    <location>
        <begin position="538"/>
        <end position="566"/>
    </location>
</feature>
<dbReference type="InterPro" id="IPR014890">
    <property type="entry name" value="c-SKI_SMAD4-bd_dom"/>
</dbReference>
<dbReference type="SUPFAM" id="SSF63763">
    <property type="entry name" value="SAND domain-like"/>
    <property type="match status" value="1"/>
</dbReference>
<dbReference type="FunFam" id="3.10.260.20:FF:000002">
    <property type="entry name" value="SKI-like oncogene a"/>
    <property type="match status" value="1"/>
</dbReference>
<accession>A0A1B6HGN7</accession>
<dbReference type="InterPro" id="IPR003380">
    <property type="entry name" value="SKI/SNO/DAC"/>
</dbReference>
<comment type="similarity">
    <text evidence="1">Belongs to the SKI family.</text>
</comment>
<dbReference type="Pfam" id="PF02437">
    <property type="entry name" value="Ski_Sno_DHD"/>
    <property type="match status" value="1"/>
</dbReference>
<feature type="compositionally biased region" description="Pro residues" evidence="2">
    <location>
        <begin position="435"/>
        <end position="451"/>
    </location>
</feature>
<dbReference type="PANTHER" id="PTHR10005:SF25">
    <property type="entry name" value="SNO ONCOGENE, ISOFORM B"/>
    <property type="match status" value="1"/>
</dbReference>
<evidence type="ECO:0000313" key="4">
    <source>
        <dbReference type="EMBL" id="JAS73761.1"/>
    </source>
</evidence>
<feature type="compositionally biased region" description="Basic and acidic residues" evidence="2">
    <location>
        <begin position="538"/>
        <end position="547"/>
    </location>
</feature>
<dbReference type="GO" id="GO:0005667">
    <property type="term" value="C:transcription regulator complex"/>
    <property type="evidence" value="ECO:0007669"/>
    <property type="project" value="TreeGrafter"/>
</dbReference>
<dbReference type="PANTHER" id="PTHR10005">
    <property type="entry name" value="SKI ONCOGENE-RELATED"/>
    <property type="match status" value="1"/>
</dbReference>
<name>A0A1B6HGN7_9HEMI</name>
<dbReference type="Gene3D" id="3.10.260.20">
    <property type="entry name" value="Ski"/>
    <property type="match status" value="1"/>
</dbReference>
<evidence type="ECO:0000256" key="1">
    <source>
        <dbReference type="ARBA" id="ARBA00009513"/>
    </source>
</evidence>
<proteinExistence type="inferred from homology"/>
<gene>
    <name evidence="4" type="ORF">g.36675</name>
</gene>